<evidence type="ECO:0000256" key="6">
    <source>
        <dbReference type="ARBA" id="ARBA00023065"/>
    </source>
</evidence>
<dbReference type="InterPro" id="IPR029569">
    <property type="entry name" value="CALHM"/>
</dbReference>
<sequence length="286" mass="32194">MNYFHKIVDFCVRNQTVLGCTTVSLLTVVSEYIFSSVVFKCPCNSKNMLYGSSFLLAPAFVLFVLGYMVNPTTWHLLTGKCSPKKKGKPRRTCTYFCQVLLPLTAKASVAPLTWIAVALLGAEFYECAASGSSLLQSFLCKDNGTECRDNLLKMPCNAELSAKIPRELRSLHVQSQLIGWFLIAGIMTVVLISTCVRRCCAPGSYLQQKFYKIYSKTEEELFETKAKEHATELAERNINSFFAANFSAQFPTPKKHDWQNISAMYTINSEGEYYSMLHRYLSTKTG</sequence>
<dbReference type="PANTHER" id="PTHR32261">
    <property type="entry name" value="CALCIUM HOMEOSTASIS MODULATOR PROTEIN"/>
    <property type="match status" value="1"/>
</dbReference>
<keyword evidence="6" id="KW-0406">Ion transport</keyword>
<dbReference type="GO" id="GO:0005886">
    <property type="term" value="C:plasma membrane"/>
    <property type="evidence" value="ECO:0007669"/>
    <property type="project" value="TreeGrafter"/>
</dbReference>
<feature type="non-terminal residue" evidence="10">
    <location>
        <position position="286"/>
    </location>
</feature>
<dbReference type="GO" id="GO:0005261">
    <property type="term" value="F:monoatomic cation channel activity"/>
    <property type="evidence" value="ECO:0007669"/>
    <property type="project" value="TreeGrafter"/>
</dbReference>
<keyword evidence="11" id="KW-1185">Reference proteome</keyword>
<gene>
    <name evidence="10" type="primary">Calhm6_0</name>
    <name evidence="10" type="ORF">LOCOCH_R11607</name>
</gene>
<comment type="subcellular location">
    <subcellularLocation>
        <location evidence="1">Membrane</location>
        <topology evidence="1">Multi-pass membrane protein</topology>
    </subcellularLocation>
</comment>
<dbReference type="Proteomes" id="UP000572057">
    <property type="component" value="Unassembled WGS sequence"/>
</dbReference>
<feature type="transmembrane region" description="Helical" evidence="9">
    <location>
        <begin position="177"/>
        <end position="196"/>
    </location>
</feature>
<feature type="non-terminal residue" evidence="10">
    <location>
        <position position="1"/>
    </location>
</feature>
<evidence type="ECO:0000256" key="5">
    <source>
        <dbReference type="ARBA" id="ARBA00022989"/>
    </source>
</evidence>
<reference evidence="11" key="1">
    <citation type="submission" date="2019-09" db="EMBL/GenBank/DDBJ databases">
        <title>Bird 10,000 Genomes (B10K) Project - Family phase.</title>
        <authorList>
            <person name="Zhang G."/>
        </authorList>
    </citation>
    <scope>NUCLEOTIDE SEQUENCE [LARGE SCALE GENOMIC DNA]</scope>
</reference>
<evidence type="ECO:0000313" key="10">
    <source>
        <dbReference type="EMBL" id="NXO38403.1"/>
    </source>
</evidence>
<name>A0A7L1RMV0_9PASS</name>
<organism evidence="10 11">
    <name type="scientific">Helopsaltes ochotensis</name>
    <name type="common">Middendorff's grasshopper-warbler</name>
    <dbReference type="NCBI Taxonomy" id="3150915"/>
    <lineage>
        <taxon>Eukaryota</taxon>
        <taxon>Metazoa</taxon>
        <taxon>Chordata</taxon>
        <taxon>Craniata</taxon>
        <taxon>Vertebrata</taxon>
        <taxon>Euteleostomi</taxon>
        <taxon>Archelosauria</taxon>
        <taxon>Archosauria</taxon>
        <taxon>Dinosauria</taxon>
        <taxon>Saurischia</taxon>
        <taxon>Theropoda</taxon>
        <taxon>Coelurosauria</taxon>
        <taxon>Aves</taxon>
        <taxon>Neognathae</taxon>
        <taxon>Neoaves</taxon>
        <taxon>Telluraves</taxon>
        <taxon>Australaves</taxon>
        <taxon>Passeriformes</taxon>
        <taxon>Sylvioidea</taxon>
        <taxon>Locustellidae</taxon>
        <taxon>Helopsaltes</taxon>
    </lineage>
</organism>
<evidence type="ECO:0000256" key="2">
    <source>
        <dbReference type="ARBA" id="ARBA00008497"/>
    </source>
</evidence>
<dbReference type="AlphaFoldDB" id="A0A7L1RMV0"/>
<dbReference type="EMBL" id="VXBM01000323">
    <property type="protein sequence ID" value="NXO38403.1"/>
    <property type="molecule type" value="Genomic_DNA"/>
</dbReference>
<evidence type="ECO:0000256" key="4">
    <source>
        <dbReference type="ARBA" id="ARBA00022692"/>
    </source>
</evidence>
<feature type="transmembrane region" description="Helical" evidence="9">
    <location>
        <begin position="49"/>
        <end position="69"/>
    </location>
</feature>
<evidence type="ECO:0000256" key="9">
    <source>
        <dbReference type="SAM" id="Phobius"/>
    </source>
</evidence>
<keyword evidence="8" id="KW-0407">Ion channel</keyword>
<evidence type="ECO:0000256" key="7">
    <source>
        <dbReference type="ARBA" id="ARBA00023136"/>
    </source>
</evidence>
<evidence type="ECO:0000256" key="3">
    <source>
        <dbReference type="ARBA" id="ARBA00022448"/>
    </source>
</evidence>
<evidence type="ECO:0000313" key="11">
    <source>
        <dbReference type="Proteomes" id="UP000572057"/>
    </source>
</evidence>
<dbReference type="Pfam" id="PF14798">
    <property type="entry name" value="Ca_hom_mod"/>
    <property type="match status" value="1"/>
</dbReference>
<dbReference type="OrthoDB" id="5962981at2759"/>
<dbReference type="PANTHER" id="PTHR32261:SF4">
    <property type="entry name" value="CALCIUM HOMEOSTASIS MODULATOR PROTEIN 6"/>
    <property type="match status" value="1"/>
</dbReference>
<protein>
    <submittedName>
        <fullName evidence="10">CAHM6 protein</fullName>
    </submittedName>
</protein>
<keyword evidence="4 9" id="KW-0812">Transmembrane</keyword>
<comment type="caution">
    <text evidence="10">The sequence shown here is derived from an EMBL/GenBank/DDBJ whole genome shotgun (WGS) entry which is preliminary data.</text>
</comment>
<evidence type="ECO:0000256" key="8">
    <source>
        <dbReference type="ARBA" id="ARBA00023303"/>
    </source>
</evidence>
<proteinExistence type="inferred from homology"/>
<evidence type="ECO:0000256" key="1">
    <source>
        <dbReference type="ARBA" id="ARBA00004141"/>
    </source>
</evidence>
<accession>A0A7L1RMV0</accession>
<keyword evidence="3" id="KW-0813">Transport</keyword>
<dbReference type="GO" id="GO:1904669">
    <property type="term" value="P:ATP export"/>
    <property type="evidence" value="ECO:0007669"/>
    <property type="project" value="UniProtKB-ARBA"/>
</dbReference>
<keyword evidence="5 9" id="KW-1133">Transmembrane helix</keyword>
<comment type="similarity">
    <text evidence="2">Belongs to the CALHM family.</text>
</comment>
<keyword evidence="7 9" id="KW-0472">Membrane</keyword>